<protein>
    <submittedName>
        <fullName evidence="2">Uncharacterized protein</fullName>
    </submittedName>
</protein>
<evidence type="ECO:0000256" key="1">
    <source>
        <dbReference type="SAM" id="MobiDB-lite"/>
    </source>
</evidence>
<reference evidence="3" key="1">
    <citation type="submission" date="2021-05" db="EMBL/GenBank/DDBJ databases">
        <title>Direct Submission.</title>
        <authorList>
            <person name="Li K."/>
            <person name="Gao J."/>
        </authorList>
    </citation>
    <scope>NUCLEOTIDE SEQUENCE [LARGE SCALE GENOMIC DNA]</scope>
    <source>
        <strain evidence="3">HDS12</strain>
    </source>
</reference>
<dbReference type="EMBL" id="CP074132">
    <property type="protein sequence ID" value="QUX27122.1"/>
    <property type="molecule type" value="Genomic_DNA"/>
</dbReference>
<gene>
    <name evidence="2" type="ORF">KGD83_17440</name>
</gene>
<accession>A0ABX8BY55</accession>
<dbReference type="Proteomes" id="UP000678016">
    <property type="component" value="Chromosome"/>
</dbReference>
<proteinExistence type="predicted"/>
<evidence type="ECO:0000313" key="2">
    <source>
        <dbReference type="EMBL" id="QUX27122.1"/>
    </source>
</evidence>
<name>A0ABX8BY55_9ACTN</name>
<feature type="region of interest" description="Disordered" evidence="1">
    <location>
        <begin position="115"/>
        <end position="142"/>
    </location>
</feature>
<organism evidence="2 3">
    <name type="scientific">Nocardiopsis akebiae</name>
    <dbReference type="NCBI Taxonomy" id="2831968"/>
    <lineage>
        <taxon>Bacteria</taxon>
        <taxon>Bacillati</taxon>
        <taxon>Actinomycetota</taxon>
        <taxon>Actinomycetes</taxon>
        <taxon>Streptosporangiales</taxon>
        <taxon>Nocardiopsidaceae</taxon>
        <taxon>Nocardiopsis</taxon>
    </lineage>
</organism>
<sequence>MLLSDEEDQVVPLLSLWRSRLPRDFPHEDPARVWVFLVSGEVSRKDISLERELSAVEDLWAGLDCPDILLDVVHPPPRFDHYGLNLPHARRELDALVAGMGASFGARERCTRRSVEGAGADRWNGAENARPRVLPRGVPGTA</sequence>
<evidence type="ECO:0000313" key="3">
    <source>
        <dbReference type="Proteomes" id="UP000678016"/>
    </source>
</evidence>
<keyword evidence="3" id="KW-1185">Reference proteome</keyword>